<dbReference type="EMBL" id="BK015932">
    <property type="protein sequence ID" value="DAF85843.1"/>
    <property type="molecule type" value="Genomic_DNA"/>
</dbReference>
<dbReference type="Gene3D" id="1.10.260.40">
    <property type="entry name" value="lambda repressor-like DNA-binding domains"/>
    <property type="match status" value="1"/>
</dbReference>
<organism evidence="2">
    <name type="scientific">Siphoviridae sp. ctVJE9</name>
    <dbReference type="NCBI Taxonomy" id="2825530"/>
    <lineage>
        <taxon>Viruses</taxon>
        <taxon>Duplodnaviria</taxon>
        <taxon>Heunggongvirae</taxon>
        <taxon>Uroviricota</taxon>
        <taxon>Caudoviricetes</taxon>
    </lineage>
</organism>
<feature type="domain" description="HTH cro/C1-type" evidence="1">
    <location>
        <begin position="15"/>
        <end position="69"/>
    </location>
</feature>
<evidence type="ECO:0000259" key="1">
    <source>
        <dbReference type="PROSITE" id="PS50943"/>
    </source>
</evidence>
<sequence length="130" mass="14996">MKDENMRFGAYIKSKRLKDERELTLKDMSQVLGLSLSMLSDIEQGRRKPFGSDKIEKFCEYLHLTDADKALMYDLAAKETGDIPSDLDDIMMHSEVGNMARMALRMTNAGVADEEDWKQFIRNIEKKRGK</sequence>
<dbReference type="InterPro" id="IPR001387">
    <property type="entry name" value="Cro/C1-type_HTH"/>
</dbReference>
<proteinExistence type="predicted"/>
<dbReference type="PROSITE" id="PS50943">
    <property type="entry name" value="HTH_CROC1"/>
    <property type="match status" value="1"/>
</dbReference>
<evidence type="ECO:0000313" key="2">
    <source>
        <dbReference type="EMBL" id="DAF85843.1"/>
    </source>
</evidence>
<dbReference type="SUPFAM" id="SSF47413">
    <property type="entry name" value="lambda repressor-like DNA-binding domains"/>
    <property type="match status" value="1"/>
</dbReference>
<dbReference type="GO" id="GO:0003677">
    <property type="term" value="F:DNA binding"/>
    <property type="evidence" value="ECO:0007669"/>
    <property type="project" value="InterPro"/>
</dbReference>
<protein>
    <submittedName>
        <fullName evidence="2">Helix-turn-helix domain protein</fullName>
    </submittedName>
</protein>
<dbReference type="CDD" id="cd00093">
    <property type="entry name" value="HTH_XRE"/>
    <property type="match status" value="1"/>
</dbReference>
<dbReference type="Pfam" id="PF13560">
    <property type="entry name" value="HTH_31"/>
    <property type="match status" value="1"/>
</dbReference>
<dbReference type="InterPro" id="IPR010982">
    <property type="entry name" value="Lambda_DNA-bd_dom_sf"/>
</dbReference>
<name>A0A8S5TUH5_9CAUD</name>
<reference evidence="2" key="1">
    <citation type="journal article" date="2021" name="Proc. Natl. Acad. Sci. U.S.A.">
        <title>A Catalog of Tens of Thousands of Viruses from Human Metagenomes Reveals Hidden Associations with Chronic Diseases.</title>
        <authorList>
            <person name="Tisza M.J."/>
            <person name="Buck C.B."/>
        </authorList>
    </citation>
    <scope>NUCLEOTIDE SEQUENCE</scope>
    <source>
        <strain evidence="2">CtVJE9</strain>
    </source>
</reference>
<accession>A0A8S5TUH5</accession>
<dbReference type="SMART" id="SM00530">
    <property type="entry name" value="HTH_XRE"/>
    <property type="match status" value="1"/>
</dbReference>